<dbReference type="InterPro" id="IPR004045">
    <property type="entry name" value="Glutathione_S-Trfase_N"/>
</dbReference>
<dbReference type="PANTHER" id="PTHR44051:SF3">
    <property type="entry name" value="TRANSCRIPTIONAL REGULATOR URE2"/>
    <property type="match status" value="1"/>
</dbReference>
<evidence type="ECO:0000256" key="1">
    <source>
        <dbReference type="ARBA" id="ARBA00007409"/>
    </source>
</evidence>
<feature type="domain" description="GST C-terminal" evidence="8">
    <location>
        <begin position="116"/>
        <end position="243"/>
    </location>
</feature>
<dbReference type="InParanoid" id="S8ECC0"/>
<organism evidence="9 10">
    <name type="scientific">Fomitopsis schrenkii</name>
    <name type="common">Brown rot fungus</name>
    <dbReference type="NCBI Taxonomy" id="2126942"/>
    <lineage>
        <taxon>Eukaryota</taxon>
        <taxon>Fungi</taxon>
        <taxon>Dikarya</taxon>
        <taxon>Basidiomycota</taxon>
        <taxon>Agaricomycotina</taxon>
        <taxon>Agaricomycetes</taxon>
        <taxon>Polyporales</taxon>
        <taxon>Fomitopsis</taxon>
    </lineage>
</organism>
<accession>S8ECC0</accession>
<comment type="function">
    <text evidence="5">Involved in the oxidative stress response and detoxification.</text>
</comment>
<evidence type="ECO:0000313" key="9">
    <source>
        <dbReference type="EMBL" id="EPT00869.1"/>
    </source>
</evidence>
<sequence length="243" mass="27732">MSSRTLITANPPKCNIQGTLAMSHGKQFTLFTHVGGPNGWKVAYVLAELGLSYEPKYLEFSKQEQKSAEHTQYNPNGRIPTLIDHANNDFVVWESNAIMLYLVERYDTEHRISVVDADDKAHQLQWLFFQASGQGPYYGQAGWFIRRHPEKVPSAIERYTNEVLRVLGVLEGVLSKREWLVGEKCTIADISFVPWNSAAFDLFQKTSPEINIERDFPAVIRWHNAITSREPIAQQIALRESLL</sequence>
<evidence type="ECO:0000256" key="5">
    <source>
        <dbReference type="ARBA" id="ARBA00060024"/>
    </source>
</evidence>
<dbReference type="GO" id="GO:0005737">
    <property type="term" value="C:cytoplasm"/>
    <property type="evidence" value="ECO:0007669"/>
    <property type="project" value="UniProtKB-ARBA"/>
</dbReference>
<dbReference type="OrthoDB" id="422574at2759"/>
<keyword evidence="3 9" id="KW-0808">Transferase</keyword>
<dbReference type="InterPro" id="IPR036282">
    <property type="entry name" value="Glutathione-S-Trfase_C_sf"/>
</dbReference>
<dbReference type="SFLD" id="SFLDS00019">
    <property type="entry name" value="Glutathione_Transferase_(cytos"/>
    <property type="match status" value="1"/>
</dbReference>
<dbReference type="SFLD" id="SFLDG00358">
    <property type="entry name" value="Main_(cytGST)"/>
    <property type="match status" value="1"/>
</dbReference>
<dbReference type="GO" id="GO:0005634">
    <property type="term" value="C:nucleus"/>
    <property type="evidence" value="ECO:0007669"/>
    <property type="project" value="UniProtKB-ARBA"/>
</dbReference>
<dbReference type="SUPFAM" id="SSF47616">
    <property type="entry name" value="GST C-terminal domain-like"/>
    <property type="match status" value="1"/>
</dbReference>
<gene>
    <name evidence="9" type="ORF">FOMPIDRAFT_85974</name>
</gene>
<dbReference type="InterPro" id="IPR036249">
    <property type="entry name" value="Thioredoxin-like_sf"/>
</dbReference>
<dbReference type="Proteomes" id="UP000015241">
    <property type="component" value="Unassembled WGS sequence"/>
</dbReference>
<dbReference type="PROSITE" id="PS50405">
    <property type="entry name" value="GST_CTER"/>
    <property type="match status" value="1"/>
</dbReference>
<dbReference type="SUPFAM" id="SSF52833">
    <property type="entry name" value="Thioredoxin-like"/>
    <property type="match status" value="1"/>
</dbReference>
<dbReference type="InterPro" id="IPR004046">
    <property type="entry name" value="GST_C"/>
</dbReference>
<name>S8ECC0_FOMSC</name>
<reference evidence="9 10" key="1">
    <citation type="journal article" date="2012" name="Science">
        <title>The Paleozoic origin of enzymatic lignin decomposition reconstructed from 31 fungal genomes.</title>
        <authorList>
            <person name="Floudas D."/>
            <person name="Binder M."/>
            <person name="Riley R."/>
            <person name="Barry K."/>
            <person name="Blanchette R.A."/>
            <person name="Henrissat B."/>
            <person name="Martinez A.T."/>
            <person name="Otillar R."/>
            <person name="Spatafora J.W."/>
            <person name="Yadav J.S."/>
            <person name="Aerts A."/>
            <person name="Benoit I."/>
            <person name="Boyd A."/>
            <person name="Carlson A."/>
            <person name="Copeland A."/>
            <person name="Coutinho P.M."/>
            <person name="de Vries R.P."/>
            <person name="Ferreira P."/>
            <person name="Findley K."/>
            <person name="Foster B."/>
            <person name="Gaskell J."/>
            <person name="Glotzer D."/>
            <person name="Gorecki P."/>
            <person name="Heitman J."/>
            <person name="Hesse C."/>
            <person name="Hori C."/>
            <person name="Igarashi K."/>
            <person name="Jurgens J.A."/>
            <person name="Kallen N."/>
            <person name="Kersten P."/>
            <person name="Kohler A."/>
            <person name="Kuees U."/>
            <person name="Kumar T.K.A."/>
            <person name="Kuo A."/>
            <person name="LaButti K."/>
            <person name="Larrondo L.F."/>
            <person name="Lindquist E."/>
            <person name="Ling A."/>
            <person name="Lombard V."/>
            <person name="Lucas S."/>
            <person name="Lundell T."/>
            <person name="Martin R."/>
            <person name="McLaughlin D.J."/>
            <person name="Morgenstern I."/>
            <person name="Morin E."/>
            <person name="Murat C."/>
            <person name="Nagy L.G."/>
            <person name="Nolan M."/>
            <person name="Ohm R.A."/>
            <person name="Patyshakuliyeva A."/>
            <person name="Rokas A."/>
            <person name="Ruiz-Duenas F.J."/>
            <person name="Sabat G."/>
            <person name="Salamov A."/>
            <person name="Samejima M."/>
            <person name="Schmutz J."/>
            <person name="Slot J.C."/>
            <person name="St John F."/>
            <person name="Stenlid J."/>
            <person name="Sun H."/>
            <person name="Sun S."/>
            <person name="Syed K."/>
            <person name="Tsang A."/>
            <person name="Wiebenga A."/>
            <person name="Young D."/>
            <person name="Pisabarro A."/>
            <person name="Eastwood D.C."/>
            <person name="Martin F."/>
            <person name="Cullen D."/>
            <person name="Grigoriev I.V."/>
            <person name="Hibbett D.S."/>
        </authorList>
    </citation>
    <scope>NUCLEOTIDE SEQUENCE</scope>
    <source>
        <strain evidence="10">FP-58527</strain>
    </source>
</reference>
<evidence type="ECO:0000256" key="3">
    <source>
        <dbReference type="ARBA" id="ARBA00022679"/>
    </source>
</evidence>
<evidence type="ECO:0000256" key="4">
    <source>
        <dbReference type="ARBA" id="ARBA00047960"/>
    </source>
</evidence>
<dbReference type="GO" id="GO:0004364">
    <property type="term" value="F:glutathione transferase activity"/>
    <property type="evidence" value="ECO:0007669"/>
    <property type="project" value="UniProtKB-EC"/>
</dbReference>
<dbReference type="HOGENOM" id="CLU_011226_14_2_1"/>
<comment type="catalytic activity">
    <reaction evidence="4">
        <text>RX + glutathione = an S-substituted glutathione + a halide anion + H(+)</text>
        <dbReference type="Rhea" id="RHEA:16437"/>
        <dbReference type="ChEBI" id="CHEBI:15378"/>
        <dbReference type="ChEBI" id="CHEBI:16042"/>
        <dbReference type="ChEBI" id="CHEBI:17792"/>
        <dbReference type="ChEBI" id="CHEBI:57925"/>
        <dbReference type="ChEBI" id="CHEBI:90779"/>
        <dbReference type="EC" id="2.5.1.18"/>
    </reaction>
</comment>
<dbReference type="eggNOG" id="KOG0867">
    <property type="taxonomic scope" value="Eukaryota"/>
</dbReference>
<protein>
    <recommendedName>
        <fullName evidence="2">glutathione transferase</fullName>
        <ecNumber evidence="2">2.5.1.18</ecNumber>
    </recommendedName>
</protein>
<dbReference type="Pfam" id="PF00043">
    <property type="entry name" value="GST_C"/>
    <property type="match status" value="1"/>
</dbReference>
<dbReference type="InterPro" id="IPR040079">
    <property type="entry name" value="Glutathione_S-Trfase"/>
</dbReference>
<dbReference type="STRING" id="743788.S8ECC0"/>
<proteinExistence type="inferred from homology"/>
<comment type="similarity">
    <text evidence="1 6">Belongs to the GST superfamily.</text>
</comment>
<dbReference type="EC" id="2.5.1.18" evidence="2"/>
<dbReference type="SFLD" id="SFLDG01151">
    <property type="entry name" value="Main.2:_Nu-like"/>
    <property type="match status" value="1"/>
</dbReference>
<dbReference type="Gene3D" id="1.20.1050.130">
    <property type="match status" value="1"/>
</dbReference>
<dbReference type="EMBL" id="KE504146">
    <property type="protein sequence ID" value="EPT00869.1"/>
    <property type="molecule type" value="Genomic_DNA"/>
</dbReference>
<dbReference type="FunFam" id="1.20.1050.130:FF:000016">
    <property type="entry name" value="Glutathione S-transferase 1"/>
    <property type="match status" value="1"/>
</dbReference>
<evidence type="ECO:0000259" key="8">
    <source>
        <dbReference type="PROSITE" id="PS50405"/>
    </source>
</evidence>
<evidence type="ECO:0000256" key="6">
    <source>
        <dbReference type="RuleBase" id="RU003494"/>
    </source>
</evidence>
<dbReference type="FunCoup" id="S8ECC0">
    <property type="interactions" value="126"/>
</dbReference>
<dbReference type="InterPro" id="IPR010987">
    <property type="entry name" value="Glutathione-S-Trfase_C-like"/>
</dbReference>
<dbReference type="PANTHER" id="PTHR44051">
    <property type="entry name" value="GLUTATHIONE S-TRANSFERASE-RELATED"/>
    <property type="match status" value="1"/>
</dbReference>
<dbReference type="CDD" id="cd03048">
    <property type="entry name" value="GST_N_Ure2p_like"/>
    <property type="match status" value="1"/>
</dbReference>
<dbReference type="PROSITE" id="PS50404">
    <property type="entry name" value="GST_NTER"/>
    <property type="match status" value="1"/>
</dbReference>
<evidence type="ECO:0000256" key="2">
    <source>
        <dbReference type="ARBA" id="ARBA00012452"/>
    </source>
</evidence>
<evidence type="ECO:0000313" key="10">
    <source>
        <dbReference type="Proteomes" id="UP000015241"/>
    </source>
</evidence>
<evidence type="ECO:0000259" key="7">
    <source>
        <dbReference type="PROSITE" id="PS50404"/>
    </source>
</evidence>
<dbReference type="Pfam" id="PF02798">
    <property type="entry name" value="GST_N"/>
    <property type="match status" value="1"/>
</dbReference>
<keyword evidence="10" id="KW-1185">Reference proteome</keyword>
<dbReference type="AlphaFoldDB" id="S8ECC0"/>
<feature type="domain" description="GST N-terminal" evidence="7">
    <location>
        <begin position="26"/>
        <end position="110"/>
    </location>
</feature>